<comment type="caution">
    <text evidence="1">The sequence shown here is derived from an EMBL/GenBank/DDBJ whole genome shotgun (WGS) entry which is preliminary data.</text>
</comment>
<accession>A0ACC0N1Z2</accession>
<name>A0ACC0N1Z2_RHOML</name>
<organism evidence="1 2">
    <name type="scientific">Rhododendron molle</name>
    <name type="common">Chinese azalea</name>
    <name type="synonym">Azalea mollis</name>
    <dbReference type="NCBI Taxonomy" id="49168"/>
    <lineage>
        <taxon>Eukaryota</taxon>
        <taxon>Viridiplantae</taxon>
        <taxon>Streptophyta</taxon>
        <taxon>Embryophyta</taxon>
        <taxon>Tracheophyta</taxon>
        <taxon>Spermatophyta</taxon>
        <taxon>Magnoliopsida</taxon>
        <taxon>eudicotyledons</taxon>
        <taxon>Gunneridae</taxon>
        <taxon>Pentapetalae</taxon>
        <taxon>asterids</taxon>
        <taxon>Ericales</taxon>
        <taxon>Ericaceae</taxon>
        <taxon>Ericoideae</taxon>
        <taxon>Rhodoreae</taxon>
        <taxon>Rhododendron</taxon>
    </lineage>
</organism>
<keyword evidence="2" id="KW-1185">Reference proteome</keyword>
<evidence type="ECO:0000313" key="2">
    <source>
        <dbReference type="Proteomes" id="UP001062846"/>
    </source>
</evidence>
<gene>
    <name evidence="1" type="ORF">RHMOL_Rhmol07G0142800</name>
</gene>
<dbReference type="EMBL" id="CM046394">
    <property type="protein sequence ID" value="KAI8546732.1"/>
    <property type="molecule type" value="Genomic_DNA"/>
</dbReference>
<proteinExistence type="predicted"/>
<evidence type="ECO:0000313" key="1">
    <source>
        <dbReference type="EMBL" id="KAI8546732.1"/>
    </source>
</evidence>
<reference evidence="1" key="1">
    <citation type="submission" date="2022-02" db="EMBL/GenBank/DDBJ databases">
        <title>Plant Genome Project.</title>
        <authorList>
            <person name="Zhang R.-G."/>
        </authorList>
    </citation>
    <scope>NUCLEOTIDE SEQUENCE</scope>
    <source>
        <strain evidence="1">AT1</strain>
    </source>
</reference>
<dbReference type="Proteomes" id="UP001062846">
    <property type="component" value="Chromosome 7"/>
</dbReference>
<protein>
    <submittedName>
        <fullName evidence="1">Uncharacterized protein</fullName>
    </submittedName>
</protein>
<sequence length="457" mass="51260">MTIPAQKQRTKDAQSKWLTRHFDNTSRLAAGNEATKTDSKEIRVLLKNPLFYWYHSVTKWSPSCVCLLELFWSPTKEIGTSFMDIVNSSQSYATGGTSVGVFCLKTSACSLLARADLVPQLPPSHLFESSTPETLPSIVHASNIAIPSSSSVGHNRNGHVRRDAQSCCISFETENLDEKRTEATANWRKDEGTNGKYQHQSLSIIPHSKVATETWNNMSDAEKTPFIDMANQTKTHTKEKSPKRKVRLRWNMFTEGDEELKRGATFAMMQEVFELGVADAKFQTSYILFVLSCLLCPTTKDVASTKFYPVVYDLTKTRSYAWPQFVLDWLVKEITKFKKRDAKVVDNKKDALGVSVCVLLLMETVKCYHAIKKAFVEQLLHLIVMNASLMSDVPETSTCYPSNGKDVNEIESPKDDDASLSDEENSDEIPSTSTSTPKKVGKGVAMDEDRISGFHYV</sequence>